<dbReference type="Gene3D" id="1.20.5.3310">
    <property type="match status" value="1"/>
</dbReference>
<keyword evidence="7 9" id="KW-0811">Translocation</keyword>
<dbReference type="NCBIfam" id="TIGR01411">
    <property type="entry name" value="tatAE"/>
    <property type="match status" value="1"/>
</dbReference>
<feature type="compositionally biased region" description="Basic and acidic residues" evidence="10">
    <location>
        <begin position="48"/>
        <end position="59"/>
    </location>
</feature>
<reference evidence="11" key="1">
    <citation type="submission" date="2020-03" db="EMBL/GenBank/DDBJ databases">
        <title>Draft sequencing of Paenibacilllus sp. S3N08.</title>
        <authorList>
            <person name="Kim D.-U."/>
        </authorList>
    </citation>
    <scope>NUCLEOTIDE SEQUENCE</scope>
    <source>
        <strain evidence="11">S3N08</strain>
    </source>
</reference>
<name>A0ABX0JER3_9BACL</name>
<keyword evidence="2 9" id="KW-0813">Transport</keyword>
<dbReference type="Proteomes" id="UP001165962">
    <property type="component" value="Unassembled WGS sequence"/>
</dbReference>
<evidence type="ECO:0000256" key="6">
    <source>
        <dbReference type="ARBA" id="ARBA00022989"/>
    </source>
</evidence>
<dbReference type="HAMAP" id="MF_00236">
    <property type="entry name" value="TatA_E"/>
    <property type="match status" value="1"/>
</dbReference>
<evidence type="ECO:0000256" key="10">
    <source>
        <dbReference type="SAM" id="MobiDB-lite"/>
    </source>
</evidence>
<comment type="caution">
    <text evidence="11">The sequence shown here is derived from an EMBL/GenBank/DDBJ whole genome shotgun (WGS) entry which is preliminary data.</text>
</comment>
<evidence type="ECO:0000256" key="3">
    <source>
        <dbReference type="ARBA" id="ARBA00022475"/>
    </source>
</evidence>
<feature type="region of interest" description="Disordered" evidence="10">
    <location>
        <begin position="40"/>
        <end position="96"/>
    </location>
</feature>
<keyword evidence="4 9" id="KW-0812">Transmembrane</keyword>
<evidence type="ECO:0000313" key="12">
    <source>
        <dbReference type="Proteomes" id="UP001165962"/>
    </source>
</evidence>
<keyword evidence="6 9" id="KW-1133">Transmembrane helix</keyword>
<keyword evidence="12" id="KW-1185">Reference proteome</keyword>
<dbReference type="PANTHER" id="PTHR42982">
    <property type="entry name" value="SEC-INDEPENDENT PROTEIN TRANSLOCASE PROTEIN TATA"/>
    <property type="match status" value="1"/>
</dbReference>
<evidence type="ECO:0000313" key="11">
    <source>
        <dbReference type="EMBL" id="NHN34251.1"/>
    </source>
</evidence>
<sequence length="96" mass="10502">MSITHILLIAVVALILFGPNKLPELGRALGKTLRDFKKGANDLMSDIHTSEPEKERKDITPPAEQAVPLASQGPDLAKRPSPQEGDKPKDSRRLPE</sequence>
<comment type="subunit">
    <text evidence="9">Forms a complex with TatC.</text>
</comment>
<feature type="compositionally biased region" description="Basic and acidic residues" evidence="10">
    <location>
        <begin position="84"/>
        <end position="96"/>
    </location>
</feature>
<protein>
    <recommendedName>
        <fullName evidence="9">Sec-independent protein translocase protein TatA</fullName>
    </recommendedName>
</protein>
<evidence type="ECO:0000256" key="8">
    <source>
        <dbReference type="ARBA" id="ARBA00023136"/>
    </source>
</evidence>
<dbReference type="NCBIfam" id="NF011430">
    <property type="entry name" value="PRK14861.1"/>
    <property type="match status" value="1"/>
</dbReference>
<comment type="similarity">
    <text evidence="9">Belongs to the TatA/E family.</text>
</comment>
<keyword evidence="8 9" id="KW-0472">Membrane</keyword>
<dbReference type="PANTHER" id="PTHR42982:SF1">
    <property type="entry name" value="SEC-INDEPENDENT PROTEIN TRANSLOCASE PROTEIN TATA"/>
    <property type="match status" value="1"/>
</dbReference>
<organism evidence="11 12">
    <name type="scientific">Paenibacillus agricola</name>
    <dbReference type="NCBI Taxonomy" id="2716264"/>
    <lineage>
        <taxon>Bacteria</taxon>
        <taxon>Bacillati</taxon>
        <taxon>Bacillota</taxon>
        <taxon>Bacilli</taxon>
        <taxon>Bacillales</taxon>
        <taxon>Paenibacillaceae</taxon>
        <taxon>Paenibacillus</taxon>
    </lineage>
</organism>
<keyword evidence="3 9" id="KW-1003">Cell membrane</keyword>
<evidence type="ECO:0000256" key="2">
    <source>
        <dbReference type="ARBA" id="ARBA00022448"/>
    </source>
</evidence>
<dbReference type="Pfam" id="PF02416">
    <property type="entry name" value="TatA_B_E"/>
    <property type="match status" value="1"/>
</dbReference>
<accession>A0ABX0JER3</accession>
<keyword evidence="5 9" id="KW-0653">Protein transport</keyword>
<evidence type="ECO:0000256" key="5">
    <source>
        <dbReference type="ARBA" id="ARBA00022927"/>
    </source>
</evidence>
<dbReference type="EMBL" id="JAAOIW010000017">
    <property type="protein sequence ID" value="NHN34251.1"/>
    <property type="molecule type" value="Genomic_DNA"/>
</dbReference>
<evidence type="ECO:0000256" key="7">
    <source>
        <dbReference type="ARBA" id="ARBA00023010"/>
    </source>
</evidence>
<dbReference type="RefSeq" id="WP_166155009.1">
    <property type="nucleotide sequence ID" value="NZ_JAAOIW010000017.1"/>
</dbReference>
<comment type="function">
    <text evidence="9">Part of the twin-arginine translocation (Tat) system that transports large folded proteins containing a characteristic twin-arginine motif in their signal peptide across membranes. TatA could form the protein-conducting channel of the Tat system.</text>
</comment>
<dbReference type="InterPro" id="IPR003369">
    <property type="entry name" value="TatA/B/E"/>
</dbReference>
<evidence type="ECO:0000256" key="4">
    <source>
        <dbReference type="ARBA" id="ARBA00022692"/>
    </source>
</evidence>
<evidence type="ECO:0000256" key="1">
    <source>
        <dbReference type="ARBA" id="ARBA00004162"/>
    </source>
</evidence>
<gene>
    <name evidence="9" type="primary">tatA</name>
    <name evidence="11" type="ORF">G9U52_31085</name>
</gene>
<dbReference type="InterPro" id="IPR006312">
    <property type="entry name" value="TatA/E"/>
</dbReference>
<proteinExistence type="inferred from homology"/>
<comment type="subcellular location">
    <subcellularLocation>
        <location evidence="1 9">Cell membrane</location>
        <topology evidence="1 9">Single-pass membrane protein</topology>
    </subcellularLocation>
</comment>
<evidence type="ECO:0000256" key="9">
    <source>
        <dbReference type="HAMAP-Rule" id="MF_00236"/>
    </source>
</evidence>